<dbReference type="GO" id="GO:0043022">
    <property type="term" value="F:ribosome binding"/>
    <property type="evidence" value="ECO:0007669"/>
    <property type="project" value="TreeGrafter"/>
</dbReference>
<organism evidence="13 14">
    <name type="scientific">Sutterella parvirubra YIT 11816</name>
    <dbReference type="NCBI Taxonomy" id="762967"/>
    <lineage>
        <taxon>Bacteria</taxon>
        <taxon>Pseudomonadati</taxon>
        <taxon>Pseudomonadota</taxon>
        <taxon>Betaproteobacteria</taxon>
        <taxon>Burkholderiales</taxon>
        <taxon>Sutterellaceae</taxon>
        <taxon>Sutterella</taxon>
    </lineage>
</organism>
<evidence type="ECO:0000256" key="2">
    <source>
        <dbReference type="ARBA" id="ARBA00020953"/>
    </source>
</evidence>
<dbReference type="FunFam" id="3.30.300.20:FF:000004">
    <property type="entry name" value="GTPase Der"/>
    <property type="match status" value="1"/>
</dbReference>
<keyword evidence="6 8" id="KW-0342">GTP-binding</keyword>
<comment type="caution">
    <text evidence="13">The sequence shown here is derived from an EMBL/GenBank/DDBJ whole genome shotgun (WGS) entry which is preliminary data.</text>
</comment>
<evidence type="ECO:0000313" key="13">
    <source>
        <dbReference type="EMBL" id="EHY31024.1"/>
    </source>
</evidence>
<feature type="binding site" evidence="8">
    <location>
        <begin position="159"/>
        <end position="162"/>
    </location>
    <ligand>
        <name>GTP</name>
        <dbReference type="ChEBI" id="CHEBI:37565"/>
        <label>1</label>
    </ligand>
</feature>
<dbReference type="AlphaFoldDB" id="H3KFT5"/>
<evidence type="ECO:0000256" key="1">
    <source>
        <dbReference type="ARBA" id="ARBA00008279"/>
    </source>
</evidence>
<evidence type="ECO:0000256" key="10">
    <source>
        <dbReference type="RuleBase" id="RU004481"/>
    </source>
</evidence>
<accession>H3KFT5</accession>
<dbReference type="CDD" id="cd01895">
    <property type="entry name" value="EngA2"/>
    <property type="match status" value="1"/>
</dbReference>
<dbReference type="InterPro" id="IPR006073">
    <property type="entry name" value="GTP-bd"/>
</dbReference>
<feature type="region of interest" description="Disordered" evidence="11">
    <location>
        <begin position="410"/>
        <end position="433"/>
    </location>
</feature>
<gene>
    <name evidence="8" type="primary">der</name>
    <name evidence="13" type="ORF">HMPREF9440_01604</name>
</gene>
<dbReference type="SUPFAM" id="SSF52540">
    <property type="entry name" value="P-loop containing nucleoside triphosphate hydrolases"/>
    <property type="match status" value="2"/>
</dbReference>
<feature type="domain" description="EngA-type G" evidence="12">
    <location>
        <begin position="43"/>
        <end position="206"/>
    </location>
</feature>
<evidence type="ECO:0000256" key="7">
    <source>
        <dbReference type="ARBA" id="ARBA00032345"/>
    </source>
</evidence>
<dbReference type="Gene3D" id="3.40.50.300">
    <property type="entry name" value="P-loop containing nucleotide triphosphate hydrolases"/>
    <property type="match status" value="2"/>
</dbReference>
<dbReference type="NCBIfam" id="TIGR00231">
    <property type="entry name" value="small_GTP"/>
    <property type="match status" value="2"/>
</dbReference>
<dbReference type="Pfam" id="PF01926">
    <property type="entry name" value="MMR_HSR1"/>
    <property type="match status" value="2"/>
</dbReference>
<feature type="binding site" evidence="8">
    <location>
        <begin position="273"/>
        <end position="277"/>
    </location>
    <ligand>
        <name>GTP</name>
        <dbReference type="ChEBI" id="CHEBI:37565"/>
        <label>2</label>
    </ligand>
</feature>
<dbReference type="EMBL" id="AFBQ01000242">
    <property type="protein sequence ID" value="EHY31024.1"/>
    <property type="molecule type" value="Genomic_DNA"/>
</dbReference>
<evidence type="ECO:0000259" key="12">
    <source>
        <dbReference type="PROSITE" id="PS51712"/>
    </source>
</evidence>
<dbReference type="PANTHER" id="PTHR43834">
    <property type="entry name" value="GTPASE DER"/>
    <property type="match status" value="1"/>
</dbReference>
<evidence type="ECO:0000256" key="8">
    <source>
        <dbReference type="HAMAP-Rule" id="MF_00195"/>
    </source>
</evidence>
<protein>
    <recommendedName>
        <fullName evidence="2 8">GTPase Der</fullName>
    </recommendedName>
    <alternativeName>
        <fullName evidence="7 8">GTP-binding protein EngA</fullName>
    </alternativeName>
</protein>
<evidence type="ECO:0000256" key="4">
    <source>
        <dbReference type="ARBA" id="ARBA00022737"/>
    </source>
</evidence>
<reference evidence="13 14" key="1">
    <citation type="submission" date="2011-11" db="EMBL/GenBank/DDBJ databases">
        <authorList>
            <person name="Weinstock G."/>
            <person name="Sodergren E."/>
            <person name="Clifton S."/>
            <person name="Fulton L."/>
            <person name="Fulton B."/>
            <person name="Courtney L."/>
            <person name="Fronick C."/>
            <person name="Harrison M."/>
            <person name="Strong C."/>
            <person name="Farmer C."/>
            <person name="Delahaunty K."/>
            <person name="Markovic C."/>
            <person name="Hall O."/>
            <person name="Minx P."/>
            <person name="Tomlinson C."/>
            <person name="Mitreva M."/>
            <person name="Hou S."/>
            <person name="Chen J."/>
            <person name="Wollam A."/>
            <person name="Pepin K.H."/>
            <person name="Johnson M."/>
            <person name="Bhonagiri V."/>
            <person name="Zhang X."/>
            <person name="Suruliraj S."/>
            <person name="Warren W."/>
            <person name="Chinwalla A."/>
            <person name="Mardis E.R."/>
            <person name="Wilson R.K."/>
        </authorList>
    </citation>
    <scope>NUCLEOTIDE SEQUENCE [LARGE SCALE GENOMIC DNA]</scope>
    <source>
        <strain evidence="13 14">YIT 11816</strain>
    </source>
</reference>
<sequence>MKADAPDEKGVPALCRFSESVSDILTSPVGPPWANRIERTMLPVIALVGRPNVGKSTLFNRLTRSRDAIVADYPGLTRDRQYGQGRVGPRPYLVVDTGGFEPVKSEGIVQAMAGQAELAIEEADVVLFVCDARAGLTPHDARIAQRLRVSGRKVFLLVNKAEGLSDVAKAEFYELGLGEPYLISAAHGQGVRAVIDLALEGFPEEEEDEEPEDPDAPKRLKVTLAGRPNAGKSTLINALIGEERLIAFDMPGTTRDAIKVDFEYNGRPYELVDTAGLRKKGKVFEAIEKFSVVKTLQAIDGANVVILVIDAKNGIADHDAHIAGYVLESGRALVVAVNKWDLMSEYEREMFGLELERKLHFLRWARMIRISALKRNGLNHLMKAVDEAHAAAYRKIPTPKLTRALLEAVERQQPPRARGGRPKPRFAHQGGSNPPVIVVHGNALEDIGESYRRYLESFFREKFDLAGTPLRIEFRTKDNPFVKDDKR</sequence>
<dbReference type="InterPro" id="IPR015946">
    <property type="entry name" value="KH_dom-like_a/b"/>
</dbReference>
<dbReference type="HAMAP" id="MF_00195">
    <property type="entry name" value="GTPase_Der"/>
    <property type="match status" value="1"/>
</dbReference>
<dbReference type="FunFam" id="3.40.50.300:FF:000040">
    <property type="entry name" value="GTPase Der"/>
    <property type="match status" value="1"/>
</dbReference>
<dbReference type="InterPro" id="IPR031166">
    <property type="entry name" value="G_ENGA"/>
</dbReference>
<feature type="binding site" evidence="8">
    <location>
        <begin position="226"/>
        <end position="233"/>
    </location>
    <ligand>
        <name>GTP</name>
        <dbReference type="ChEBI" id="CHEBI:37565"/>
        <label>2</label>
    </ligand>
</feature>
<keyword evidence="14" id="KW-1185">Reference proteome</keyword>
<dbReference type="FunFam" id="3.40.50.300:FF:000057">
    <property type="entry name" value="GTPase Der"/>
    <property type="match status" value="1"/>
</dbReference>
<dbReference type="Pfam" id="PF14714">
    <property type="entry name" value="KH_dom-like"/>
    <property type="match status" value="1"/>
</dbReference>
<proteinExistence type="inferred from homology"/>
<comment type="subunit">
    <text evidence="8">Associates with the 50S ribosomal subunit.</text>
</comment>
<dbReference type="InterPro" id="IPR016484">
    <property type="entry name" value="GTPase_Der"/>
</dbReference>
<dbReference type="NCBIfam" id="TIGR03594">
    <property type="entry name" value="GTPase_EngA"/>
    <property type="match status" value="1"/>
</dbReference>
<evidence type="ECO:0000256" key="3">
    <source>
        <dbReference type="ARBA" id="ARBA00022517"/>
    </source>
</evidence>
<dbReference type="PANTHER" id="PTHR43834:SF6">
    <property type="entry name" value="GTPASE DER"/>
    <property type="match status" value="1"/>
</dbReference>
<comment type="similarity">
    <text evidence="1 8 9 10">Belongs to the TRAFAC class TrmE-Era-EngA-EngB-Septin-like GTPase superfamily. EngA (Der) GTPase family.</text>
</comment>
<comment type="function">
    <text evidence="8 10">GTPase that plays an essential role in the late steps of ribosome biogenesis.</text>
</comment>
<dbReference type="GO" id="GO:0042254">
    <property type="term" value="P:ribosome biogenesis"/>
    <property type="evidence" value="ECO:0007669"/>
    <property type="project" value="UniProtKB-KW"/>
</dbReference>
<keyword evidence="3 8" id="KW-0690">Ribosome biogenesis</keyword>
<evidence type="ECO:0000256" key="5">
    <source>
        <dbReference type="ARBA" id="ARBA00022741"/>
    </source>
</evidence>
<dbReference type="Proteomes" id="UP000004956">
    <property type="component" value="Unassembled WGS sequence"/>
</dbReference>
<dbReference type="GO" id="GO:0005525">
    <property type="term" value="F:GTP binding"/>
    <property type="evidence" value="ECO:0007669"/>
    <property type="project" value="UniProtKB-UniRule"/>
</dbReference>
<dbReference type="CDD" id="cd01894">
    <property type="entry name" value="EngA1"/>
    <property type="match status" value="1"/>
</dbReference>
<evidence type="ECO:0000313" key="14">
    <source>
        <dbReference type="Proteomes" id="UP000004956"/>
    </source>
</evidence>
<dbReference type="PIRSF" id="PIRSF006485">
    <property type="entry name" value="GTP-binding_EngA"/>
    <property type="match status" value="1"/>
</dbReference>
<dbReference type="PRINTS" id="PR00326">
    <property type="entry name" value="GTP1OBG"/>
</dbReference>
<name>H3KFT5_9BURK</name>
<keyword evidence="5 8" id="KW-0547">Nucleotide-binding</keyword>
<evidence type="ECO:0000256" key="6">
    <source>
        <dbReference type="ARBA" id="ARBA00023134"/>
    </source>
</evidence>
<feature type="binding site" evidence="8">
    <location>
        <begin position="338"/>
        <end position="341"/>
    </location>
    <ligand>
        <name>GTP</name>
        <dbReference type="ChEBI" id="CHEBI:37565"/>
        <label>2</label>
    </ligand>
</feature>
<dbReference type="InterPro" id="IPR027417">
    <property type="entry name" value="P-loop_NTPase"/>
</dbReference>
<feature type="domain" description="EngA-type G" evidence="12">
    <location>
        <begin position="220"/>
        <end position="393"/>
    </location>
</feature>
<dbReference type="STRING" id="762967.HMPREF9440_01604"/>
<dbReference type="PATRIC" id="fig|762967.3.peg.1259"/>
<dbReference type="InterPro" id="IPR005225">
    <property type="entry name" value="Small_GTP-bd"/>
</dbReference>
<keyword evidence="4 10" id="KW-0677">Repeat</keyword>
<feature type="binding site" evidence="8">
    <location>
        <begin position="96"/>
        <end position="100"/>
    </location>
    <ligand>
        <name>GTP</name>
        <dbReference type="ChEBI" id="CHEBI:37565"/>
        <label>1</label>
    </ligand>
</feature>
<dbReference type="PROSITE" id="PS51712">
    <property type="entry name" value="G_ENGA"/>
    <property type="match status" value="2"/>
</dbReference>
<dbReference type="Gene3D" id="3.30.300.20">
    <property type="match status" value="1"/>
</dbReference>
<feature type="binding site" evidence="8">
    <location>
        <begin position="49"/>
        <end position="56"/>
    </location>
    <ligand>
        <name>GTP</name>
        <dbReference type="ChEBI" id="CHEBI:37565"/>
        <label>1</label>
    </ligand>
</feature>
<dbReference type="InterPro" id="IPR032859">
    <property type="entry name" value="KH_dom-like"/>
</dbReference>
<dbReference type="HOGENOM" id="CLU_016077_6_2_4"/>
<evidence type="ECO:0000256" key="11">
    <source>
        <dbReference type="SAM" id="MobiDB-lite"/>
    </source>
</evidence>
<evidence type="ECO:0000256" key="9">
    <source>
        <dbReference type="PROSITE-ProRule" id="PRU01049"/>
    </source>
</evidence>